<evidence type="ECO:0000256" key="1">
    <source>
        <dbReference type="SAM" id="Phobius"/>
    </source>
</evidence>
<evidence type="ECO:0000313" key="3">
    <source>
        <dbReference type="Proteomes" id="UP000663505"/>
    </source>
</evidence>
<feature type="transmembrane region" description="Helical" evidence="1">
    <location>
        <begin position="92"/>
        <end position="111"/>
    </location>
</feature>
<dbReference type="PANTHER" id="PTHR37309:SF1">
    <property type="entry name" value="SLR0284 PROTEIN"/>
    <property type="match status" value="1"/>
</dbReference>
<sequence>MRRESNLNWIGVIVRFIVSALVLMFIAYVVPGFRIANFGTAIIAAVVIALLGWVVEAMIGDRVNRWWRGIIGFIASAVVIWAAQFIVPGMNVTAWGAVLASLVIGIIDLLVPVEVRGRMTNIS</sequence>
<dbReference type="Proteomes" id="UP000663505">
    <property type="component" value="Chromosome"/>
</dbReference>
<keyword evidence="3" id="KW-1185">Reference proteome</keyword>
<dbReference type="KEGG" id="afx:JZ786_22875"/>
<protein>
    <submittedName>
        <fullName evidence="2">Phage holin family protein</fullName>
    </submittedName>
</protein>
<dbReference type="EMBL" id="CP071182">
    <property type="protein sequence ID" value="QSO47204.1"/>
    <property type="molecule type" value="Genomic_DNA"/>
</dbReference>
<accession>A0A9X7VYT7</accession>
<keyword evidence="1" id="KW-0812">Transmembrane</keyword>
<feature type="transmembrane region" description="Helical" evidence="1">
    <location>
        <begin position="35"/>
        <end position="54"/>
    </location>
</feature>
<dbReference type="AlphaFoldDB" id="A0A9X7VYT7"/>
<dbReference type="PANTHER" id="PTHR37309">
    <property type="entry name" value="SLR0284 PROTEIN"/>
    <property type="match status" value="1"/>
</dbReference>
<evidence type="ECO:0000313" key="2">
    <source>
        <dbReference type="EMBL" id="QSO47204.1"/>
    </source>
</evidence>
<dbReference type="InterPro" id="IPR007165">
    <property type="entry name" value="Phage_holin_4_2"/>
</dbReference>
<organism evidence="2 3">
    <name type="scientific">Alicyclobacillus mengziensis</name>
    <dbReference type="NCBI Taxonomy" id="2931921"/>
    <lineage>
        <taxon>Bacteria</taxon>
        <taxon>Bacillati</taxon>
        <taxon>Bacillota</taxon>
        <taxon>Bacilli</taxon>
        <taxon>Bacillales</taxon>
        <taxon>Alicyclobacillaceae</taxon>
        <taxon>Alicyclobacillus</taxon>
    </lineage>
</organism>
<name>A0A9X7VYT7_9BACL</name>
<gene>
    <name evidence="2" type="ORF">JZ786_22875</name>
</gene>
<keyword evidence="1" id="KW-1133">Transmembrane helix</keyword>
<dbReference type="Pfam" id="PF04020">
    <property type="entry name" value="Phage_holin_4_2"/>
    <property type="match status" value="1"/>
</dbReference>
<proteinExistence type="predicted"/>
<feature type="transmembrane region" description="Helical" evidence="1">
    <location>
        <begin position="7"/>
        <end position="29"/>
    </location>
</feature>
<feature type="transmembrane region" description="Helical" evidence="1">
    <location>
        <begin position="66"/>
        <end position="86"/>
    </location>
</feature>
<reference evidence="2 3" key="1">
    <citation type="submission" date="2021-02" db="EMBL/GenBank/DDBJ databases">
        <title>Alicyclobacillus curvatus sp. nov. and Alicyclobacillus mengziensis sp. nov., two acidophilic bacteria isolated from acid mine drainage.</title>
        <authorList>
            <person name="Huang Y."/>
        </authorList>
    </citation>
    <scope>NUCLEOTIDE SEQUENCE [LARGE SCALE GENOMIC DNA]</scope>
    <source>
        <strain evidence="2 3">S30H14</strain>
    </source>
</reference>
<keyword evidence="1" id="KW-0472">Membrane</keyword>